<dbReference type="OrthoDB" id="9784774at2"/>
<dbReference type="Proteomes" id="UP000256599">
    <property type="component" value="Unassembled WGS sequence"/>
</dbReference>
<accession>A0A3D8I7J5</accession>
<dbReference type="SUPFAM" id="SSF54197">
    <property type="entry name" value="HIT-like"/>
    <property type="match status" value="1"/>
</dbReference>
<dbReference type="RefSeq" id="WP_104699460.1">
    <property type="nucleotide sequence ID" value="NZ_FZPP01000006.1"/>
</dbReference>
<gene>
    <name evidence="6" type="ORF">CQA63_01705</name>
</gene>
<protein>
    <submittedName>
        <fullName evidence="6">HIT domain-containing protein</fullName>
    </submittedName>
</protein>
<proteinExistence type="predicted"/>
<dbReference type="PANTHER" id="PTHR42997">
    <property type="entry name" value="HIT FAMILY HYDROLASE"/>
    <property type="match status" value="1"/>
</dbReference>
<organism evidence="6 7">
    <name type="scientific">Helicobacter marmotae</name>
    <dbReference type="NCBI Taxonomy" id="152490"/>
    <lineage>
        <taxon>Bacteria</taxon>
        <taxon>Pseudomonadati</taxon>
        <taxon>Campylobacterota</taxon>
        <taxon>Epsilonproteobacteria</taxon>
        <taxon>Campylobacterales</taxon>
        <taxon>Helicobacteraceae</taxon>
        <taxon>Helicobacter</taxon>
    </lineage>
</organism>
<evidence type="ECO:0000256" key="3">
    <source>
        <dbReference type="PIRSR" id="PIRSR639383-2"/>
    </source>
</evidence>
<evidence type="ECO:0000313" key="6">
    <source>
        <dbReference type="EMBL" id="RDU60714.1"/>
    </source>
</evidence>
<reference evidence="6 7" key="1">
    <citation type="submission" date="2018-04" db="EMBL/GenBank/DDBJ databases">
        <title>Novel Campyloabacter and Helicobacter Species and Strains.</title>
        <authorList>
            <person name="Mannion A.J."/>
            <person name="Shen Z."/>
            <person name="Fox J.G."/>
        </authorList>
    </citation>
    <scope>NUCLEOTIDE SEQUENCE [LARGE SCALE GENOMIC DNA]</scope>
    <source>
        <strain evidence="6 7">MIT 98-6070</strain>
    </source>
</reference>
<dbReference type="GO" id="GO:0003824">
    <property type="term" value="F:catalytic activity"/>
    <property type="evidence" value="ECO:0007669"/>
    <property type="project" value="InterPro"/>
</dbReference>
<dbReference type="PROSITE" id="PS51084">
    <property type="entry name" value="HIT_2"/>
    <property type="match status" value="1"/>
</dbReference>
<sequence length="166" mass="19055">MDRIYAPWRSKYFSQSSPHTGEDCVFCNIANTPKDDRQNYVIYRDSLVFGVMNLYPYTPGHFMLLPLRHCDSPEKLPLEVWLHLHSLSHKAMELLYEYGAQGVNMGLNVKKAGGAGIPQHLHIHFVPRYIGDTNFMTSIAEVRTFGMDFDSIYEKVKALSAKHFTL</sequence>
<keyword evidence="1" id="KW-0547">Nucleotide-binding</keyword>
<dbReference type="InterPro" id="IPR039383">
    <property type="entry name" value="FHIT"/>
</dbReference>
<feature type="binding site" evidence="3">
    <location>
        <position position="124"/>
    </location>
    <ligand>
        <name>substrate</name>
    </ligand>
</feature>
<feature type="active site" description="Tele-AMP-histidine intermediate" evidence="2">
    <location>
        <position position="122"/>
    </location>
</feature>
<dbReference type="EMBL" id="NXLR01000002">
    <property type="protein sequence ID" value="RDU60714.1"/>
    <property type="molecule type" value="Genomic_DNA"/>
</dbReference>
<evidence type="ECO:0000313" key="7">
    <source>
        <dbReference type="Proteomes" id="UP000256599"/>
    </source>
</evidence>
<dbReference type="Gene3D" id="3.30.428.10">
    <property type="entry name" value="HIT-like"/>
    <property type="match status" value="1"/>
</dbReference>
<evidence type="ECO:0000256" key="2">
    <source>
        <dbReference type="PIRSR" id="PIRSR639383-1"/>
    </source>
</evidence>
<feature type="short sequence motif" description="Histidine triad motif" evidence="4">
    <location>
        <begin position="120"/>
        <end position="124"/>
    </location>
</feature>
<dbReference type="InterPro" id="IPR036265">
    <property type="entry name" value="HIT-like_sf"/>
</dbReference>
<feature type="domain" description="HIT" evidence="5">
    <location>
        <begin position="25"/>
        <end position="135"/>
    </location>
</feature>
<dbReference type="PANTHER" id="PTHR42997:SF1">
    <property type="entry name" value="AP-4-A PHOSPHORYLASE"/>
    <property type="match status" value="1"/>
</dbReference>
<dbReference type="AlphaFoldDB" id="A0A3D8I7J5"/>
<evidence type="ECO:0000256" key="1">
    <source>
        <dbReference type="ARBA" id="ARBA00022741"/>
    </source>
</evidence>
<dbReference type="InterPro" id="IPR052908">
    <property type="entry name" value="AP-4-A_phosphorylase"/>
</dbReference>
<dbReference type="GO" id="GO:0000166">
    <property type="term" value="F:nucleotide binding"/>
    <property type="evidence" value="ECO:0007669"/>
    <property type="project" value="UniProtKB-KW"/>
</dbReference>
<feature type="binding site" evidence="3">
    <location>
        <position position="53"/>
    </location>
    <ligand>
        <name>substrate</name>
    </ligand>
</feature>
<name>A0A3D8I7J5_9HELI</name>
<dbReference type="Pfam" id="PF01230">
    <property type="entry name" value="HIT"/>
    <property type="match status" value="1"/>
</dbReference>
<evidence type="ECO:0000259" key="5">
    <source>
        <dbReference type="PROSITE" id="PS51084"/>
    </source>
</evidence>
<dbReference type="InterPro" id="IPR011146">
    <property type="entry name" value="HIT-like"/>
</dbReference>
<keyword evidence="7" id="KW-1185">Reference proteome</keyword>
<dbReference type="CDD" id="cd01275">
    <property type="entry name" value="FHIT"/>
    <property type="match status" value="1"/>
</dbReference>
<evidence type="ECO:0000256" key="4">
    <source>
        <dbReference type="PROSITE-ProRule" id="PRU00464"/>
    </source>
</evidence>
<comment type="caution">
    <text evidence="6">The sequence shown here is derived from an EMBL/GenBank/DDBJ whole genome shotgun (WGS) entry which is preliminary data.</text>
</comment>